<gene>
    <name evidence="2" type="ORF">IP97_02297</name>
</gene>
<evidence type="ECO:0000313" key="2">
    <source>
        <dbReference type="EMBL" id="TWH92974.1"/>
    </source>
</evidence>
<organism evidence="2 3">
    <name type="scientific">Flavobacterium cheniae</name>
    <dbReference type="NCBI Taxonomy" id="295428"/>
    <lineage>
        <taxon>Bacteria</taxon>
        <taxon>Pseudomonadati</taxon>
        <taxon>Bacteroidota</taxon>
        <taxon>Flavobacteriia</taxon>
        <taxon>Flavobacteriales</taxon>
        <taxon>Flavobacteriaceae</taxon>
        <taxon>Flavobacterium</taxon>
    </lineage>
</organism>
<keyword evidence="1" id="KW-0472">Membrane</keyword>
<reference evidence="2 3" key="1">
    <citation type="journal article" date="2015" name="Stand. Genomic Sci.">
        <title>Genomic Encyclopedia of Bacterial and Archaeal Type Strains, Phase III: the genomes of soil and plant-associated and newly described type strains.</title>
        <authorList>
            <person name="Whitman W.B."/>
            <person name="Woyke T."/>
            <person name="Klenk H.P."/>
            <person name="Zhou Y."/>
            <person name="Lilburn T.G."/>
            <person name="Beck B.J."/>
            <person name="De Vos P."/>
            <person name="Vandamme P."/>
            <person name="Eisen J.A."/>
            <person name="Garrity G."/>
            <person name="Hugenholtz P."/>
            <person name="Kyrpides N.C."/>
        </authorList>
    </citation>
    <scope>NUCLEOTIDE SEQUENCE [LARGE SCALE GENOMIC DNA]</scope>
    <source>
        <strain evidence="2 3">CGMCC 1.6844</strain>
    </source>
</reference>
<protein>
    <submittedName>
        <fullName evidence="2">Uncharacterized protein</fullName>
    </submittedName>
</protein>
<proteinExistence type="predicted"/>
<dbReference type="RefSeq" id="WP_133610715.1">
    <property type="nucleotide sequence ID" value="NZ_SNZC01000006.1"/>
</dbReference>
<comment type="caution">
    <text evidence="2">The sequence shown here is derived from an EMBL/GenBank/DDBJ whole genome shotgun (WGS) entry which is preliminary data.</text>
</comment>
<dbReference type="OrthoDB" id="1436599at2"/>
<keyword evidence="1" id="KW-1133">Transmembrane helix</keyword>
<evidence type="ECO:0000313" key="3">
    <source>
        <dbReference type="Proteomes" id="UP000315312"/>
    </source>
</evidence>
<keyword evidence="1" id="KW-0812">Transmembrane</keyword>
<feature type="transmembrane region" description="Helical" evidence="1">
    <location>
        <begin position="6"/>
        <end position="32"/>
    </location>
</feature>
<dbReference type="Proteomes" id="UP000315312">
    <property type="component" value="Unassembled WGS sequence"/>
</dbReference>
<sequence>MTSNLIHLIGVSWGFIISMLFICLIVILNFWIKFQSNKIDSKSKSVRDNLIKNGEKVVVMYDELEIKTRSWNQEIEVGSGTNSRNEYVDVNNNHIYLKKLHRGHCFEQEIIIDMDPQILRMKLALKNELYLYFNPNNSDDYFLDIEFLFE</sequence>
<accession>A0A562KCC8</accession>
<name>A0A562KCC8_9FLAO</name>
<dbReference type="EMBL" id="VLKM01000010">
    <property type="protein sequence ID" value="TWH92974.1"/>
    <property type="molecule type" value="Genomic_DNA"/>
</dbReference>
<evidence type="ECO:0000256" key="1">
    <source>
        <dbReference type="SAM" id="Phobius"/>
    </source>
</evidence>
<dbReference type="AlphaFoldDB" id="A0A562KCC8"/>
<keyword evidence="3" id="KW-1185">Reference proteome</keyword>